<keyword evidence="3" id="KW-0472">Membrane</keyword>
<keyword evidence="4" id="KW-0564">Palmitate</keyword>
<feature type="chain" id="PRO_5047005553" description="Lipoprotein" evidence="7">
    <location>
        <begin position="29"/>
        <end position="274"/>
    </location>
</feature>
<evidence type="ECO:0000256" key="5">
    <source>
        <dbReference type="ARBA" id="ARBA00023288"/>
    </source>
</evidence>
<evidence type="ECO:0000256" key="2">
    <source>
        <dbReference type="ARBA" id="ARBA00022729"/>
    </source>
</evidence>
<evidence type="ECO:0000256" key="4">
    <source>
        <dbReference type="ARBA" id="ARBA00023139"/>
    </source>
</evidence>
<keyword evidence="2 7" id="KW-0732">Signal</keyword>
<keyword evidence="9" id="KW-1185">Reference proteome</keyword>
<dbReference type="InterPro" id="IPR004872">
    <property type="entry name" value="Lipoprotein_NlpA"/>
</dbReference>
<dbReference type="Pfam" id="PF03180">
    <property type="entry name" value="Lipoprotein_9"/>
    <property type="match status" value="1"/>
</dbReference>
<dbReference type="RefSeq" id="WP_007390318.1">
    <property type="nucleotide sequence ID" value="NZ_AFIJ01000003.1"/>
</dbReference>
<name>A0ABN0D360_9FIRM</name>
<dbReference type="PANTHER" id="PTHR30429:SF0">
    <property type="entry name" value="METHIONINE-BINDING LIPOPROTEIN METQ"/>
    <property type="match status" value="1"/>
</dbReference>
<protein>
    <recommendedName>
        <fullName evidence="6">Lipoprotein</fullName>
    </recommendedName>
</protein>
<dbReference type="PIRSF" id="PIRSF002854">
    <property type="entry name" value="MetQ"/>
    <property type="match status" value="1"/>
</dbReference>
<dbReference type="SUPFAM" id="SSF53850">
    <property type="entry name" value="Periplasmic binding protein-like II"/>
    <property type="match status" value="1"/>
</dbReference>
<evidence type="ECO:0000313" key="9">
    <source>
        <dbReference type="Proteomes" id="UP000004018"/>
    </source>
</evidence>
<dbReference type="PROSITE" id="PS51257">
    <property type="entry name" value="PROKAR_LIPOPROTEIN"/>
    <property type="match status" value="1"/>
</dbReference>
<feature type="signal peptide" evidence="7">
    <location>
        <begin position="1"/>
        <end position="28"/>
    </location>
</feature>
<comment type="similarity">
    <text evidence="6">Belongs to the nlpA lipoprotein family.</text>
</comment>
<accession>A0ABN0D360</accession>
<dbReference type="Gene3D" id="3.40.190.10">
    <property type="entry name" value="Periplasmic binding protein-like II"/>
    <property type="match status" value="2"/>
</dbReference>
<keyword evidence="5 6" id="KW-0449">Lipoprotein</keyword>
<sequence>MKSFKTFTVLAATALLALGVLVSGCGNKADTATSGQVTVTVGATPVPHEEILNEIKPLLAKEGVNLKIVEFTDYVKPNLSLNDKEIDANFYQHTPYLDKFNAERGTNLKAVAKIHIEPMGIYSHKIKDLKALPTGAKVSIPNDPTNGGRSLLLLQSAGLLTLKNGGSVTSTVGDIAQNPKHLQFVELDAAQVPRSIDDVTIAVINTNFAMPAGLNPLKDALFLEPKDSPYANILVVRAGDEKRPEIQKLVKALQSPTVKTFIQNKYKGAILPSF</sequence>
<comment type="subcellular location">
    <subcellularLocation>
        <location evidence="1">Membrane</location>
        <topology evidence="1">Lipid-anchor</topology>
    </subcellularLocation>
</comment>
<evidence type="ECO:0000313" key="8">
    <source>
        <dbReference type="EMBL" id="EGL42461.1"/>
    </source>
</evidence>
<evidence type="ECO:0000256" key="6">
    <source>
        <dbReference type="PIRNR" id="PIRNR002854"/>
    </source>
</evidence>
<dbReference type="Proteomes" id="UP000004018">
    <property type="component" value="Unassembled WGS sequence"/>
</dbReference>
<evidence type="ECO:0000256" key="3">
    <source>
        <dbReference type="ARBA" id="ARBA00023136"/>
    </source>
</evidence>
<dbReference type="PANTHER" id="PTHR30429">
    <property type="entry name" value="D-METHIONINE-BINDING LIPOPROTEIN METQ"/>
    <property type="match status" value="1"/>
</dbReference>
<gene>
    <name evidence="8" type="ORF">HMPREF1039_1543</name>
</gene>
<comment type="caution">
    <text evidence="8">The sequence shown here is derived from an EMBL/GenBank/DDBJ whole genome shotgun (WGS) entry which is preliminary data.</text>
</comment>
<evidence type="ECO:0000256" key="7">
    <source>
        <dbReference type="SAM" id="SignalP"/>
    </source>
</evidence>
<dbReference type="EMBL" id="AFIJ01000003">
    <property type="protein sequence ID" value="EGL42461.1"/>
    <property type="molecule type" value="Genomic_DNA"/>
</dbReference>
<proteinExistence type="inferred from homology"/>
<dbReference type="CDD" id="cd13597">
    <property type="entry name" value="PBP2_lipoprotein_Tp32"/>
    <property type="match status" value="1"/>
</dbReference>
<evidence type="ECO:0000256" key="1">
    <source>
        <dbReference type="ARBA" id="ARBA00004635"/>
    </source>
</evidence>
<organism evidence="8 9">
    <name type="scientific">Megasphaera lornae</name>
    <dbReference type="NCBI Taxonomy" id="1000568"/>
    <lineage>
        <taxon>Bacteria</taxon>
        <taxon>Bacillati</taxon>
        <taxon>Bacillota</taxon>
        <taxon>Negativicutes</taxon>
        <taxon>Veillonellales</taxon>
        <taxon>Veillonellaceae</taxon>
        <taxon>Megasphaera</taxon>
    </lineage>
</organism>
<reference evidence="8 9" key="1">
    <citation type="submission" date="2011-04" db="EMBL/GenBank/DDBJ databases">
        <authorList>
            <person name="Harkins D.M."/>
            <person name="Madupu R."/>
            <person name="Durkin A.S."/>
            <person name="Torralba M."/>
            <person name="Methe B."/>
            <person name="Sutton G.G."/>
            <person name="Nelson K.E."/>
        </authorList>
    </citation>
    <scope>NUCLEOTIDE SEQUENCE [LARGE SCALE GENOMIC DNA]</scope>
    <source>
        <strain evidence="8 9">UPII 199-6</strain>
    </source>
</reference>